<comment type="caution">
    <text evidence="6">The sequence shown here is derived from an EMBL/GenBank/DDBJ whole genome shotgun (WGS) entry which is preliminary data.</text>
</comment>
<feature type="domain" description="HTH luxR-type" evidence="4">
    <location>
        <begin position="184"/>
        <end position="249"/>
    </location>
</feature>
<dbReference type="InterPro" id="IPR000792">
    <property type="entry name" value="Tscrpt_reg_LuxR_C"/>
</dbReference>
<reference evidence="6" key="2">
    <citation type="submission" date="2023-08" db="EMBL/GenBank/DDBJ databases">
        <title>Identification and characterization of horizontal gene transfer across gut microbiota members of farm animals based on homology search.</title>
        <authorList>
            <person name="Schwarzerova J."/>
            <person name="Nykrynova M."/>
            <person name="Jureckova K."/>
            <person name="Cejkova D."/>
            <person name="Rychlik I."/>
        </authorList>
    </citation>
    <scope>NUCLEOTIDE SEQUENCE</scope>
    <source>
        <strain evidence="6">ET15</strain>
        <strain evidence="5">ET37</strain>
    </source>
</reference>
<keyword evidence="2" id="KW-0238">DNA-binding</keyword>
<dbReference type="CDD" id="cd06170">
    <property type="entry name" value="LuxR_C_like"/>
    <property type="match status" value="1"/>
</dbReference>
<dbReference type="Pfam" id="PF00196">
    <property type="entry name" value="GerE"/>
    <property type="match status" value="1"/>
</dbReference>
<evidence type="ECO:0000313" key="8">
    <source>
        <dbReference type="Proteomes" id="UP001168478"/>
    </source>
</evidence>
<dbReference type="Proteomes" id="UP001168478">
    <property type="component" value="Unassembled WGS sequence"/>
</dbReference>
<protein>
    <submittedName>
        <fullName evidence="6">LuxR C-terminal-related transcriptional regulator</fullName>
    </submittedName>
</protein>
<dbReference type="InterPro" id="IPR016032">
    <property type="entry name" value="Sig_transdc_resp-reg_C-effctor"/>
</dbReference>
<dbReference type="Gene3D" id="3.30.450.20">
    <property type="entry name" value="PAS domain"/>
    <property type="match status" value="1"/>
</dbReference>
<dbReference type="GO" id="GO:0006355">
    <property type="term" value="P:regulation of DNA-templated transcription"/>
    <property type="evidence" value="ECO:0007669"/>
    <property type="project" value="InterPro"/>
</dbReference>
<accession>A0AAW7JQ58</accession>
<evidence type="ECO:0000259" key="4">
    <source>
        <dbReference type="PROSITE" id="PS50043"/>
    </source>
</evidence>
<evidence type="ECO:0000313" key="6">
    <source>
        <dbReference type="EMBL" id="MDN0024046.1"/>
    </source>
</evidence>
<evidence type="ECO:0000313" key="5">
    <source>
        <dbReference type="EMBL" id="MDN0021549.1"/>
    </source>
</evidence>
<evidence type="ECO:0000256" key="2">
    <source>
        <dbReference type="ARBA" id="ARBA00023125"/>
    </source>
</evidence>
<dbReference type="PANTHER" id="PTHR44688:SF16">
    <property type="entry name" value="DNA-BINDING TRANSCRIPTIONAL ACTIVATOR DEVR_DOSR"/>
    <property type="match status" value="1"/>
</dbReference>
<dbReference type="RefSeq" id="WP_289824377.1">
    <property type="nucleotide sequence ID" value="NZ_JAUEIE010000001.1"/>
</dbReference>
<organism evidence="6 8">
    <name type="scientific">Leyella lascolaii</name>
    <dbReference type="NCBI Taxonomy" id="1776379"/>
    <lineage>
        <taxon>Bacteria</taxon>
        <taxon>Pseudomonadati</taxon>
        <taxon>Bacteroidota</taxon>
        <taxon>Bacteroidia</taxon>
        <taxon>Bacteroidales</taxon>
        <taxon>Prevotellaceae</taxon>
        <taxon>Leyella</taxon>
    </lineage>
</organism>
<proteinExistence type="predicted"/>
<dbReference type="EMBL" id="JAUEIE010000001">
    <property type="protein sequence ID" value="MDN0021549.1"/>
    <property type="molecule type" value="Genomic_DNA"/>
</dbReference>
<gene>
    <name evidence="5" type="ORF">QVN81_00695</name>
    <name evidence="6" type="ORF">QVN84_00690</name>
</gene>
<dbReference type="SUPFAM" id="SSF46894">
    <property type="entry name" value="C-terminal effector domain of the bipartite response regulators"/>
    <property type="match status" value="1"/>
</dbReference>
<dbReference type="EMBL" id="JAUEIF010000001">
    <property type="protein sequence ID" value="MDN0024046.1"/>
    <property type="molecule type" value="Genomic_DNA"/>
</dbReference>
<evidence type="ECO:0000256" key="1">
    <source>
        <dbReference type="ARBA" id="ARBA00023015"/>
    </source>
</evidence>
<dbReference type="SMART" id="SM00421">
    <property type="entry name" value="HTH_LUXR"/>
    <property type="match status" value="1"/>
</dbReference>
<dbReference type="PRINTS" id="PR00038">
    <property type="entry name" value="HTHLUXR"/>
</dbReference>
<keyword evidence="3" id="KW-0804">Transcription</keyword>
<evidence type="ECO:0000313" key="7">
    <source>
        <dbReference type="Proteomes" id="UP001167831"/>
    </source>
</evidence>
<dbReference type="PANTHER" id="PTHR44688">
    <property type="entry name" value="DNA-BINDING TRANSCRIPTIONAL ACTIVATOR DEVR_DOSR"/>
    <property type="match status" value="1"/>
</dbReference>
<name>A0AAW7JQ58_9BACT</name>
<keyword evidence="7" id="KW-1185">Reference proteome</keyword>
<sequence length="251" mass="28589">MKLKDRLNRVLAGQDFTGQTDRSEVLERYKAAARCYAMTENAVAVLSDMRTNTSYIHYGGFARALGLGRGGAQSEVCSIWEEDILRRIHPDDLTAKYLQELRFFRFIKRQPRHRRTDFHLLTPLRMRQTAGGYVKALHRMFYVSASSSDGLWLAMCLYGPQPDAMQWRTIIVDTLSGQTTELDSGDDRNILTGREKQTLRLIDSGMTSKDIASAMSISVNTVSRHRQDILRKLQVRNSIEACRTARLLGLI</sequence>
<dbReference type="Proteomes" id="UP001167831">
    <property type="component" value="Unassembled WGS sequence"/>
</dbReference>
<dbReference type="PROSITE" id="PS50043">
    <property type="entry name" value="HTH_LUXR_2"/>
    <property type="match status" value="1"/>
</dbReference>
<dbReference type="InterPro" id="IPR036388">
    <property type="entry name" value="WH-like_DNA-bd_sf"/>
</dbReference>
<evidence type="ECO:0000256" key="3">
    <source>
        <dbReference type="ARBA" id="ARBA00023163"/>
    </source>
</evidence>
<dbReference type="AlphaFoldDB" id="A0AAW7JQ58"/>
<reference evidence="6" key="1">
    <citation type="submission" date="2023-06" db="EMBL/GenBank/DDBJ databases">
        <authorList>
            <person name="Zeman M."/>
            <person name="Kubasova T."/>
            <person name="Jahodarova E."/>
            <person name="Nykrynova M."/>
            <person name="Rychlik I."/>
        </authorList>
    </citation>
    <scope>NUCLEOTIDE SEQUENCE</scope>
    <source>
        <strain evidence="6">ET15</strain>
        <strain evidence="5">ET37</strain>
    </source>
</reference>
<dbReference type="Gene3D" id="1.10.10.10">
    <property type="entry name" value="Winged helix-like DNA-binding domain superfamily/Winged helix DNA-binding domain"/>
    <property type="match status" value="1"/>
</dbReference>
<dbReference type="GO" id="GO:0003677">
    <property type="term" value="F:DNA binding"/>
    <property type="evidence" value="ECO:0007669"/>
    <property type="project" value="UniProtKB-KW"/>
</dbReference>
<keyword evidence="1" id="KW-0805">Transcription regulation</keyword>